<name>X1U718_9ZZZZ</name>
<dbReference type="AlphaFoldDB" id="X1U718"/>
<organism evidence="1">
    <name type="scientific">marine sediment metagenome</name>
    <dbReference type="NCBI Taxonomy" id="412755"/>
    <lineage>
        <taxon>unclassified sequences</taxon>
        <taxon>metagenomes</taxon>
        <taxon>ecological metagenomes</taxon>
    </lineage>
</organism>
<gene>
    <name evidence="1" type="ORF">S12H4_39532</name>
</gene>
<feature type="non-terminal residue" evidence="1">
    <location>
        <position position="1"/>
    </location>
</feature>
<comment type="caution">
    <text evidence="1">The sequence shown here is derived from an EMBL/GenBank/DDBJ whole genome shotgun (WGS) entry which is preliminary data.</text>
</comment>
<proteinExistence type="predicted"/>
<sequence>TRQQKSHLEHYYSNNMAAFQLTVTGVRNAIIEDILSDTMKREK</sequence>
<protein>
    <submittedName>
        <fullName evidence="1">Uncharacterized protein</fullName>
    </submittedName>
</protein>
<accession>X1U718</accession>
<evidence type="ECO:0000313" key="1">
    <source>
        <dbReference type="EMBL" id="GAI88094.1"/>
    </source>
</evidence>
<reference evidence="1" key="1">
    <citation type="journal article" date="2014" name="Front. Microbiol.">
        <title>High frequency of phylogenetically diverse reductive dehalogenase-homologous genes in deep subseafloor sedimentary metagenomes.</title>
        <authorList>
            <person name="Kawai M."/>
            <person name="Futagami T."/>
            <person name="Toyoda A."/>
            <person name="Takaki Y."/>
            <person name="Nishi S."/>
            <person name="Hori S."/>
            <person name="Arai W."/>
            <person name="Tsubouchi T."/>
            <person name="Morono Y."/>
            <person name="Uchiyama I."/>
            <person name="Ito T."/>
            <person name="Fujiyama A."/>
            <person name="Inagaki F."/>
            <person name="Takami H."/>
        </authorList>
    </citation>
    <scope>NUCLEOTIDE SEQUENCE</scope>
    <source>
        <strain evidence="1">Expedition CK06-06</strain>
    </source>
</reference>
<dbReference type="EMBL" id="BARW01023896">
    <property type="protein sequence ID" value="GAI88094.1"/>
    <property type="molecule type" value="Genomic_DNA"/>
</dbReference>